<dbReference type="RefSeq" id="WP_166781095.1">
    <property type="nucleotide sequence ID" value="NZ_JAAOYO010000004.1"/>
</dbReference>
<dbReference type="Gene3D" id="2.60.120.1060">
    <property type="entry name" value="NPCBM/NEW2 domain"/>
    <property type="match status" value="1"/>
</dbReference>
<dbReference type="Pfam" id="PF08305">
    <property type="entry name" value="NPCBM"/>
    <property type="match status" value="1"/>
</dbReference>
<reference evidence="3 4" key="1">
    <citation type="submission" date="2020-03" db="EMBL/GenBank/DDBJ databases">
        <title>Above-ground endophytic microbial communities from plants in different locations in the United States.</title>
        <authorList>
            <person name="Frank C."/>
        </authorList>
    </citation>
    <scope>NUCLEOTIDE SEQUENCE [LARGE SCALE GENOMIC DNA]</scope>
    <source>
        <strain evidence="3 4">WW7</strain>
    </source>
</reference>
<feature type="signal peptide" evidence="1">
    <location>
        <begin position="1"/>
        <end position="34"/>
    </location>
</feature>
<evidence type="ECO:0000256" key="1">
    <source>
        <dbReference type="SAM" id="SignalP"/>
    </source>
</evidence>
<evidence type="ECO:0000313" key="3">
    <source>
        <dbReference type="EMBL" id="NII42094.1"/>
    </source>
</evidence>
<feature type="domain" description="Glycosyl hydrolase family 98 putative carbohydrate-binding module" evidence="2">
    <location>
        <begin position="152"/>
        <end position="262"/>
    </location>
</feature>
<dbReference type="EMBL" id="JAAOYO010000004">
    <property type="protein sequence ID" value="NII42094.1"/>
    <property type="molecule type" value="Genomic_DNA"/>
</dbReference>
<sequence length="283" mass="30029">MHSNRRRRNVAALTLTATAFMFAGLVGIAAPAQAAPAKASISITSLKSSRGDQIVKGGKITIGGKTSTSLRKRYLSVYVTRGRATSKLNISTRVSAASRFSASVPVNVNAGTVKYSLRFGGTSTVQKASAFKSVTVAQWFPLTEQEIVDYRSDESFIRHPDVEQNVSVAGKRYDSAIALRGPAQADNTSWSEWNLGYHCSSFDSKFGIGDDSSAGGRSVLSVSTDGSTRFSTELGLGQTASKTFSIQGAFRLRLTVLAITDSASRPAFPAARILCTSNPGPVD</sequence>
<accession>A0ABX0TDZ7</accession>
<dbReference type="InterPro" id="IPR038637">
    <property type="entry name" value="NPCBM_sf"/>
</dbReference>
<dbReference type="InterPro" id="IPR013222">
    <property type="entry name" value="Glyco_hyd_98_carb-bd"/>
</dbReference>
<comment type="caution">
    <text evidence="3">The sequence shown here is derived from an EMBL/GenBank/DDBJ whole genome shotgun (WGS) entry which is preliminary data.</text>
</comment>
<organism evidence="3 4">
    <name type="scientific">Curtobacterium salicis</name>
    <dbReference type="NCBI Taxonomy" id="1779862"/>
    <lineage>
        <taxon>Bacteria</taxon>
        <taxon>Bacillati</taxon>
        <taxon>Actinomycetota</taxon>
        <taxon>Actinomycetes</taxon>
        <taxon>Micrococcales</taxon>
        <taxon>Microbacteriaceae</taxon>
        <taxon>Curtobacterium</taxon>
    </lineage>
</organism>
<keyword evidence="4" id="KW-1185">Reference proteome</keyword>
<proteinExistence type="predicted"/>
<keyword evidence="1" id="KW-0732">Signal</keyword>
<gene>
    <name evidence="3" type="ORF">E9228_002752</name>
</gene>
<feature type="chain" id="PRO_5046796373" description="Glycosyl hydrolase family 98 putative carbohydrate-binding module domain-containing protein" evidence="1">
    <location>
        <begin position="35"/>
        <end position="283"/>
    </location>
</feature>
<name>A0ABX0TDZ7_9MICO</name>
<dbReference type="Proteomes" id="UP001318300">
    <property type="component" value="Unassembled WGS sequence"/>
</dbReference>
<evidence type="ECO:0000313" key="4">
    <source>
        <dbReference type="Proteomes" id="UP001318300"/>
    </source>
</evidence>
<evidence type="ECO:0000259" key="2">
    <source>
        <dbReference type="Pfam" id="PF08305"/>
    </source>
</evidence>
<protein>
    <recommendedName>
        <fullName evidence="2">Glycosyl hydrolase family 98 putative carbohydrate-binding module domain-containing protein</fullName>
    </recommendedName>
</protein>